<name>A0AAD4LZX9_9AGAM</name>
<comment type="caution">
    <text evidence="1">The sequence shown here is derived from an EMBL/GenBank/DDBJ whole genome shotgun (WGS) entry which is preliminary data.</text>
</comment>
<reference evidence="1" key="1">
    <citation type="journal article" date="2022" name="New Phytol.">
        <title>Evolutionary transition to the ectomycorrhizal habit in the genomes of a hyperdiverse lineage of mushroom-forming fungi.</title>
        <authorList>
            <person name="Looney B."/>
            <person name="Miyauchi S."/>
            <person name="Morin E."/>
            <person name="Drula E."/>
            <person name="Courty P.E."/>
            <person name="Kohler A."/>
            <person name="Kuo A."/>
            <person name="LaButti K."/>
            <person name="Pangilinan J."/>
            <person name="Lipzen A."/>
            <person name="Riley R."/>
            <person name="Andreopoulos W."/>
            <person name="He G."/>
            <person name="Johnson J."/>
            <person name="Nolan M."/>
            <person name="Tritt A."/>
            <person name="Barry K.W."/>
            <person name="Grigoriev I.V."/>
            <person name="Nagy L.G."/>
            <person name="Hibbett D."/>
            <person name="Henrissat B."/>
            <person name="Matheny P.B."/>
            <person name="Labbe J."/>
            <person name="Martin F.M."/>
        </authorList>
    </citation>
    <scope>NUCLEOTIDE SEQUENCE</scope>
    <source>
        <strain evidence="1">BPL690</strain>
    </source>
</reference>
<keyword evidence="2" id="KW-1185">Reference proteome</keyword>
<protein>
    <submittedName>
        <fullName evidence="1">Uncharacterized protein</fullName>
    </submittedName>
</protein>
<organism evidence="1 2">
    <name type="scientific">Multifurca ochricompacta</name>
    <dbReference type="NCBI Taxonomy" id="376703"/>
    <lineage>
        <taxon>Eukaryota</taxon>
        <taxon>Fungi</taxon>
        <taxon>Dikarya</taxon>
        <taxon>Basidiomycota</taxon>
        <taxon>Agaricomycotina</taxon>
        <taxon>Agaricomycetes</taxon>
        <taxon>Russulales</taxon>
        <taxon>Russulaceae</taxon>
        <taxon>Multifurca</taxon>
    </lineage>
</organism>
<dbReference type="EMBL" id="WTXG01000076">
    <property type="protein sequence ID" value="KAI0294300.1"/>
    <property type="molecule type" value="Genomic_DNA"/>
</dbReference>
<sequence length="74" mass="8491">MFQSLSDCHTCLTIIQWSKHPSRKHFPGVDAMIFTDDHIITIQVMIAPEHSVKSRGLVQIANSLAKAFRKSRKW</sequence>
<accession>A0AAD4LZX9</accession>
<gene>
    <name evidence="1" type="ORF">B0F90DRAFT_1927907</name>
</gene>
<evidence type="ECO:0000313" key="2">
    <source>
        <dbReference type="Proteomes" id="UP001203297"/>
    </source>
</evidence>
<dbReference type="Proteomes" id="UP001203297">
    <property type="component" value="Unassembled WGS sequence"/>
</dbReference>
<evidence type="ECO:0000313" key="1">
    <source>
        <dbReference type="EMBL" id="KAI0294300.1"/>
    </source>
</evidence>
<dbReference type="AlphaFoldDB" id="A0AAD4LZX9"/>
<proteinExistence type="predicted"/>